<sequence length="144" mass="16430">MAIRLDVSMRYQFIPSLTVRALPSRRSLGLNYTDIVIIFVTTPSSRRLRSGPQRFEPMLVRSGRIFVLHDSSNRPRGGKSIFNASGYHTPVTTKLAFNDIGSFEFESSKRLESYPKAICLDVSTRYQSFLPRQFERPQVGDPRA</sequence>
<name>A0A2I0JR52_PUNGR</name>
<gene>
    <name evidence="1" type="ORF">CRG98_020777</name>
</gene>
<evidence type="ECO:0000313" key="1">
    <source>
        <dbReference type="EMBL" id="PKI58787.1"/>
    </source>
</evidence>
<protein>
    <submittedName>
        <fullName evidence="1">Uncharacterized protein</fullName>
    </submittedName>
</protein>
<keyword evidence="2" id="KW-1185">Reference proteome</keyword>
<evidence type="ECO:0000313" key="2">
    <source>
        <dbReference type="Proteomes" id="UP000233551"/>
    </source>
</evidence>
<dbReference type="Proteomes" id="UP000233551">
    <property type="component" value="Unassembled WGS sequence"/>
</dbReference>
<reference evidence="1 2" key="1">
    <citation type="submission" date="2017-11" db="EMBL/GenBank/DDBJ databases">
        <title>De-novo sequencing of pomegranate (Punica granatum L.) genome.</title>
        <authorList>
            <person name="Akparov Z."/>
            <person name="Amiraslanov A."/>
            <person name="Hajiyeva S."/>
            <person name="Abbasov M."/>
            <person name="Kaur K."/>
            <person name="Hamwieh A."/>
            <person name="Solovyev V."/>
            <person name="Salamov A."/>
            <person name="Braich B."/>
            <person name="Kosarev P."/>
            <person name="Mahmoud A."/>
            <person name="Hajiyev E."/>
            <person name="Babayeva S."/>
            <person name="Izzatullayeva V."/>
            <person name="Mammadov A."/>
            <person name="Mammadov A."/>
            <person name="Sharifova S."/>
            <person name="Ojaghi J."/>
            <person name="Eynullazada K."/>
            <person name="Bayramov B."/>
            <person name="Abdulazimova A."/>
            <person name="Shahmuradov I."/>
        </authorList>
    </citation>
    <scope>NUCLEOTIDE SEQUENCE [LARGE SCALE GENOMIC DNA]</scope>
    <source>
        <strain evidence="2">cv. AG2017</strain>
        <tissue evidence="1">Leaf</tissue>
    </source>
</reference>
<dbReference type="AlphaFoldDB" id="A0A2I0JR52"/>
<dbReference type="EMBL" id="PGOL01001340">
    <property type="protein sequence ID" value="PKI58787.1"/>
    <property type="molecule type" value="Genomic_DNA"/>
</dbReference>
<accession>A0A2I0JR52</accession>
<proteinExistence type="predicted"/>
<organism evidence="1 2">
    <name type="scientific">Punica granatum</name>
    <name type="common">Pomegranate</name>
    <dbReference type="NCBI Taxonomy" id="22663"/>
    <lineage>
        <taxon>Eukaryota</taxon>
        <taxon>Viridiplantae</taxon>
        <taxon>Streptophyta</taxon>
        <taxon>Embryophyta</taxon>
        <taxon>Tracheophyta</taxon>
        <taxon>Spermatophyta</taxon>
        <taxon>Magnoliopsida</taxon>
        <taxon>eudicotyledons</taxon>
        <taxon>Gunneridae</taxon>
        <taxon>Pentapetalae</taxon>
        <taxon>rosids</taxon>
        <taxon>malvids</taxon>
        <taxon>Myrtales</taxon>
        <taxon>Lythraceae</taxon>
        <taxon>Punica</taxon>
    </lineage>
</organism>
<comment type="caution">
    <text evidence="1">The sequence shown here is derived from an EMBL/GenBank/DDBJ whole genome shotgun (WGS) entry which is preliminary data.</text>
</comment>